<keyword evidence="1" id="KW-0378">Hydrolase</keyword>
<dbReference type="SUPFAM" id="SSF88713">
    <property type="entry name" value="Glycoside hydrolase/deacetylase"/>
    <property type="match status" value="1"/>
</dbReference>
<dbReference type="PANTHER" id="PTHR30292:SF0">
    <property type="entry name" value="5-OXOPROLINASE SUBUNIT A"/>
    <property type="match status" value="1"/>
</dbReference>
<evidence type="ECO:0000256" key="1">
    <source>
        <dbReference type="HAMAP-Rule" id="MF_00691"/>
    </source>
</evidence>
<protein>
    <recommendedName>
        <fullName evidence="1">5-oxoprolinase subunit A</fullName>
        <shortName evidence="1">5-OPase subunit A</shortName>
        <ecNumber evidence="1">3.5.2.9</ecNumber>
    </recommendedName>
    <alternativeName>
        <fullName evidence="1">5-oxoprolinase (ATP-hydrolyzing) subunit A</fullName>
    </alternativeName>
</protein>
<comment type="similarity">
    <text evidence="1">Belongs to the LamB/PxpA family.</text>
</comment>
<reference evidence="3" key="1">
    <citation type="submission" date="2010-05" db="EMBL/GenBank/DDBJ databases">
        <title>The complete genome of Truepera radiovictris DSM 17093.</title>
        <authorList>
            <consortium name="US DOE Joint Genome Institute (JGI-PGF)"/>
            <person name="Lucas S."/>
            <person name="Copeland A."/>
            <person name="Lapidus A."/>
            <person name="Glavina del Rio T."/>
            <person name="Dalin E."/>
            <person name="Tice H."/>
            <person name="Bruce D."/>
            <person name="Goodwin L."/>
            <person name="Pitluck S."/>
            <person name="Kyrpides N."/>
            <person name="Mavromatis K."/>
            <person name="Ovchinnikova G."/>
            <person name="Munk A.C."/>
            <person name="Detter J.C."/>
            <person name="Han C."/>
            <person name="Tapia R."/>
            <person name="Land M."/>
            <person name="Hauser L."/>
            <person name="Markowitz V."/>
            <person name="Cheng J.-F."/>
            <person name="Hugenholtz P."/>
            <person name="Woyke T."/>
            <person name="Wu D."/>
            <person name="Tindall B."/>
            <person name="Pomrenke H.G."/>
            <person name="Brambilla E."/>
            <person name="Klenk H.-P."/>
            <person name="Eisen J.A."/>
        </authorList>
    </citation>
    <scope>NUCLEOTIDE SEQUENCE [LARGE SCALE GENOMIC DNA]</scope>
    <source>
        <strain evidence="3">DSM 17093 / CIP 108686 / LMG 22925 / RQ-24</strain>
    </source>
</reference>
<dbReference type="KEGG" id="tra:Trad_1526"/>
<dbReference type="OrthoDB" id="9773478at2"/>
<dbReference type="GO" id="GO:0017168">
    <property type="term" value="F:5-oxoprolinase (ATP-hydrolyzing) activity"/>
    <property type="evidence" value="ECO:0007669"/>
    <property type="project" value="UniProtKB-UniRule"/>
</dbReference>
<gene>
    <name evidence="1" type="primary">pxpA</name>
    <name evidence="2" type="ordered locus">Trad_1526</name>
</gene>
<dbReference type="GO" id="GO:0005975">
    <property type="term" value="P:carbohydrate metabolic process"/>
    <property type="evidence" value="ECO:0007669"/>
    <property type="project" value="InterPro"/>
</dbReference>
<evidence type="ECO:0000313" key="2">
    <source>
        <dbReference type="EMBL" id="ADI14646.1"/>
    </source>
</evidence>
<dbReference type="EC" id="3.5.2.9" evidence="1"/>
<dbReference type="NCBIfam" id="NF003816">
    <property type="entry name" value="PRK05406.1-5"/>
    <property type="match status" value="1"/>
</dbReference>
<dbReference type="HOGENOM" id="CLU_069535_0_0_0"/>
<reference evidence="2 3" key="2">
    <citation type="journal article" date="2011" name="Stand. Genomic Sci.">
        <title>Complete genome sequence of Truepera radiovictrix type strain (RQ-24).</title>
        <authorList>
            <person name="Ivanova N."/>
            <person name="Rohde C."/>
            <person name="Munk C."/>
            <person name="Nolan M."/>
            <person name="Lucas S."/>
            <person name="Del Rio T.G."/>
            <person name="Tice H."/>
            <person name="Deshpande S."/>
            <person name="Cheng J.F."/>
            <person name="Tapia R."/>
            <person name="Han C."/>
            <person name="Goodwin L."/>
            <person name="Pitluck S."/>
            <person name="Liolios K."/>
            <person name="Mavromatis K."/>
            <person name="Mikhailova N."/>
            <person name="Pati A."/>
            <person name="Chen A."/>
            <person name="Palaniappan K."/>
            <person name="Land M."/>
            <person name="Hauser L."/>
            <person name="Chang Y.J."/>
            <person name="Jeffries C.D."/>
            <person name="Brambilla E."/>
            <person name="Rohde M."/>
            <person name="Goker M."/>
            <person name="Tindall B.J."/>
            <person name="Woyke T."/>
            <person name="Bristow J."/>
            <person name="Eisen J.A."/>
            <person name="Markowitz V."/>
            <person name="Hugenholtz P."/>
            <person name="Kyrpides N.C."/>
            <person name="Klenk H.P."/>
            <person name="Lapidus A."/>
        </authorList>
    </citation>
    <scope>NUCLEOTIDE SEQUENCE [LARGE SCALE GENOMIC DNA]</scope>
    <source>
        <strain evidence="3">DSM 17093 / CIP 108686 / LMG 22925 / RQ-24</strain>
    </source>
</reference>
<dbReference type="Pfam" id="PF03746">
    <property type="entry name" value="LamB_YcsF"/>
    <property type="match status" value="1"/>
</dbReference>
<dbReference type="AlphaFoldDB" id="D7CXP4"/>
<evidence type="ECO:0000313" key="3">
    <source>
        <dbReference type="Proteomes" id="UP000000379"/>
    </source>
</evidence>
<dbReference type="NCBIfam" id="NF003814">
    <property type="entry name" value="PRK05406.1-3"/>
    <property type="match status" value="1"/>
</dbReference>
<dbReference type="STRING" id="649638.Trad_1526"/>
<dbReference type="CDD" id="cd10787">
    <property type="entry name" value="LamB_YcsF_like"/>
    <property type="match status" value="1"/>
</dbReference>
<comment type="function">
    <text evidence="1">Catalyzes the cleavage of 5-oxoproline to form L-glutamate coupled to the hydrolysis of ATP to ADP and inorganic phosphate.</text>
</comment>
<accession>D7CXP4</accession>
<dbReference type="GO" id="GO:0005524">
    <property type="term" value="F:ATP binding"/>
    <property type="evidence" value="ECO:0007669"/>
    <property type="project" value="UniProtKB-UniRule"/>
</dbReference>
<proteinExistence type="inferred from homology"/>
<dbReference type="EMBL" id="CP002049">
    <property type="protein sequence ID" value="ADI14646.1"/>
    <property type="molecule type" value="Genomic_DNA"/>
</dbReference>
<keyword evidence="1" id="KW-0067">ATP-binding</keyword>
<dbReference type="InterPro" id="IPR011330">
    <property type="entry name" value="Glyco_hydro/deAcase_b/a-brl"/>
</dbReference>
<sequence>MASSVDLNADLGEAFGVWQLGQDEALMPQLTSANLACGFHAGDPLTIRRSVALAREHGVQIGAHPGFPDRVGFGRRDLAATPEEVYADVLYQLGALEAFLRPHGAKLHHVKAHGALYLKLHADPAIAEAVAAAVGDFDASLPLVLLAGAGGAEAARVARGRGLRVVFEAFPDRAYVAGGRLAPRALAGAVLHDPERVAERAVQMAAGSVTTLEGDTVALEAGTLCLHGDHPRAVENARAVRRALAAAGVQVAAF</sequence>
<dbReference type="RefSeq" id="WP_013178014.1">
    <property type="nucleotide sequence ID" value="NC_014221.1"/>
</dbReference>
<dbReference type="eggNOG" id="COG1540">
    <property type="taxonomic scope" value="Bacteria"/>
</dbReference>
<keyword evidence="3" id="KW-1185">Reference proteome</keyword>
<keyword evidence="1" id="KW-0547">Nucleotide-binding</keyword>
<dbReference type="InterPro" id="IPR005501">
    <property type="entry name" value="LamB/YcsF/PxpA-like"/>
</dbReference>
<name>D7CXP4_TRURR</name>
<dbReference type="Gene3D" id="3.20.20.370">
    <property type="entry name" value="Glycoside hydrolase/deacetylase"/>
    <property type="match status" value="1"/>
</dbReference>
<organism evidence="2 3">
    <name type="scientific">Truepera radiovictrix (strain DSM 17093 / CIP 108686 / LMG 22925 / RQ-24)</name>
    <dbReference type="NCBI Taxonomy" id="649638"/>
    <lineage>
        <taxon>Bacteria</taxon>
        <taxon>Thermotogati</taxon>
        <taxon>Deinococcota</taxon>
        <taxon>Deinococci</taxon>
        <taxon>Trueperales</taxon>
        <taxon>Trueperaceae</taxon>
        <taxon>Truepera</taxon>
    </lineage>
</organism>
<dbReference type="HAMAP" id="MF_00691">
    <property type="entry name" value="PxpA"/>
    <property type="match status" value="1"/>
</dbReference>
<dbReference type="PANTHER" id="PTHR30292">
    <property type="entry name" value="UNCHARACTERIZED PROTEIN YBGL-RELATED"/>
    <property type="match status" value="1"/>
</dbReference>
<comment type="subunit">
    <text evidence="1">Forms a complex composed of PxpA, PxpB and PxpC.</text>
</comment>
<comment type="catalytic activity">
    <reaction evidence="1">
        <text>5-oxo-L-proline + ATP + 2 H2O = L-glutamate + ADP + phosphate + H(+)</text>
        <dbReference type="Rhea" id="RHEA:10348"/>
        <dbReference type="ChEBI" id="CHEBI:15377"/>
        <dbReference type="ChEBI" id="CHEBI:15378"/>
        <dbReference type="ChEBI" id="CHEBI:29985"/>
        <dbReference type="ChEBI" id="CHEBI:30616"/>
        <dbReference type="ChEBI" id="CHEBI:43474"/>
        <dbReference type="ChEBI" id="CHEBI:58402"/>
        <dbReference type="ChEBI" id="CHEBI:456216"/>
        <dbReference type="EC" id="3.5.2.9"/>
    </reaction>
</comment>
<dbReference type="Proteomes" id="UP000000379">
    <property type="component" value="Chromosome"/>
</dbReference>